<comment type="caution">
    <text evidence="2">The sequence shown here is derived from an EMBL/GenBank/DDBJ whole genome shotgun (WGS) entry which is preliminary data.</text>
</comment>
<dbReference type="InterPro" id="IPR027417">
    <property type="entry name" value="P-loop_NTPase"/>
</dbReference>
<name>A0AAN7DNV8_9FUNG</name>
<dbReference type="Pfam" id="PF14214">
    <property type="entry name" value="Helitron_like_N"/>
    <property type="match status" value="1"/>
</dbReference>
<dbReference type="GeneID" id="89951833"/>
<dbReference type="EMBL" id="JASEJX010000011">
    <property type="protein sequence ID" value="KAK4520019.1"/>
    <property type="molecule type" value="Genomic_DNA"/>
</dbReference>
<dbReference type="PANTHER" id="PTHR47642:SF5">
    <property type="entry name" value="ATP-DEPENDENT DNA HELICASE"/>
    <property type="match status" value="1"/>
</dbReference>
<evidence type="ECO:0000313" key="2">
    <source>
        <dbReference type="EMBL" id="KAK4520019.1"/>
    </source>
</evidence>
<dbReference type="InterPro" id="IPR051055">
    <property type="entry name" value="PIF1_helicase"/>
</dbReference>
<keyword evidence="3" id="KW-1185">Reference proteome</keyword>
<feature type="domain" description="Helitron helicase-like" evidence="1">
    <location>
        <begin position="196"/>
        <end position="363"/>
    </location>
</feature>
<organism evidence="2 3">
    <name type="scientific">Mucor velutinosus</name>
    <dbReference type="NCBI Taxonomy" id="708070"/>
    <lineage>
        <taxon>Eukaryota</taxon>
        <taxon>Fungi</taxon>
        <taxon>Fungi incertae sedis</taxon>
        <taxon>Mucoromycota</taxon>
        <taxon>Mucoromycotina</taxon>
        <taxon>Mucoromycetes</taxon>
        <taxon>Mucorales</taxon>
        <taxon>Mucorineae</taxon>
        <taxon>Mucoraceae</taxon>
        <taxon>Mucor</taxon>
    </lineage>
</organism>
<proteinExistence type="predicted"/>
<dbReference type="SUPFAM" id="SSF52540">
    <property type="entry name" value="P-loop containing nucleoside triphosphate hydrolases"/>
    <property type="match status" value="1"/>
</dbReference>
<dbReference type="Proteomes" id="UP001304243">
    <property type="component" value="Unassembled WGS sequence"/>
</dbReference>
<reference evidence="2 3" key="1">
    <citation type="submission" date="2022-11" db="EMBL/GenBank/DDBJ databases">
        <title>Mucor velutinosus strain NIH1002 WGS.</title>
        <authorList>
            <person name="Subramanian P."/>
            <person name="Mullikin J.C."/>
            <person name="Segre J.A."/>
            <person name="Zelazny A.M."/>
        </authorList>
    </citation>
    <scope>NUCLEOTIDE SEQUENCE [LARGE SCALE GENOMIC DNA]</scope>
    <source>
        <strain evidence="2 3">NIH1002</strain>
    </source>
</reference>
<dbReference type="RefSeq" id="XP_064686685.1">
    <property type="nucleotide sequence ID" value="XM_064827401.1"/>
</dbReference>
<sequence>MTRKSTRGGRIGHFEISGYMQLKYNYGFGSMLYGGMLGLSIRRGIQNVNMERVQQAYRGLSQLNPMLRQYIQDITKAENVVQYHAQANQSFVQVRPTWRDNILMPTEETAPMAAQLPIYDLPIGTLGSAGITVAHPSLMALLFPWLFINGKGHYSLVSNENQIIKDINGNIVPEERGGIASARKDRTFAAYIKQQLLNVDRRFARDPAFLFWALDMKQKSNIHSANRHTIRTSGRDLTKYDLLDTEGRYDYTKVTIVPHNISSSYAYHRRHYLDLKAMCDNLGPPQLFLTFSCDDKATSFQNATGLRDTWQDPVLFALHFQRKWNKFFQTIKKQWAERIGGITDWCYVMEIQDRGSPHKHMVLWTNKSANELLADESIICARLPPMNSPLHKLVAKHQIHRCDINSCQKGEPGRNCRFGFPKLPSPNAYFDENDRAIYKRSVIDTNINPYNPFLLAMFETNIEAKHENFRQLVNLDGEMHRLVAIDYPAQNQAAKTALNFDTNLPEMLYIKNNAMVMLVKNLDVAKGWNNGTLCIIKAIYMDAIHVERLQTGASKLIHRVQDYVPNTIYTRRQFPIRPAYASTIHKVQSLTLPRVAINFGNFPYHGQLYVAMSRVRSADDIFFTAIERGNVERLFQLYANCDAIQIINEFTPNE</sequence>
<evidence type="ECO:0000259" key="1">
    <source>
        <dbReference type="Pfam" id="PF14214"/>
    </source>
</evidence>
<gene>
    <name evidence="2" type="primary">rex2</name>
    <name evidence="2" type="ORF">ATC70_008147</name>
</gene>
<dbReference type="PANTHER" id="PTHR47642">
    <property type="entry name" value="ATP-DEPENDENT DNA HELICASE"/>
    <property type="match status" value="1"/>
</dbReference>
<accession>A0AAN7DNV8</accession>
<dbReference type="AlphaFoldDB" id="A0AAN7DNV8"/>
<evidence type="ECO:0000313" key="3">
    <source>
        <dbReference type="Proteomes" id="UP001304243"/>
    </source>
</evidence>
<dbReference type="InterPro" id="IPR025476">
    <property type="entry name" value="Helitron_helicase-like"/>
</dbReference>
<protein>
    <submittedName>
        <fullName evidence="2">Phosphatidylinositol 3,4,5-trisphosphate-dependent Rac exchanger 2 protein</fullName>
    </submittedName>
</protein>
<dbReference type="CDD" id="cd18809">
    <property type="entry name" value="SF1_C_RecD"/>
    <property type="match status" value="1"/>
</dbReference>